<dbReference type="Pfam" id="PF13968">
    <property type="entry name" value="DUF4220"/>
    <property type="match status" value="1"/>
</dbReference>
<dbReference type="InterPro" id="IPR025315">
    <property type="entry name" value="DUF4220"/>
</dbReference>
<feature type="transmembrane region" description="Helical" evidence="1">
    <location>
        <begin position="351"/>
        <end position="372"/>
    </location>
</feature>
<protein>
    <recommendedName>
        <fullName evidence="2">DUF4220 domain-containing protein</fullName>
    </recommendedName>
</protein>
<dbReference type="InterPro" id="IPR007658">
    <property type="entry name" value="DUF594"/>
</dbReference>
<proteinExistence type="predicted"/>
<sequence length="799" mass="90641">MVHPSSVAALTELHVGEDVMQVPIGRPSVGVFVAPCAAFGIGSCTQLQSPAATTRIMRCRLIVYPPAAQDQHSLVTYAQQLWNNWEIQFLVVVSFSLQVFLLFSAIFWKCHCSSVLNVLLWLAYLSADSVAVFILGRLTLLVGDDTQHQSLVLFWAPFLLLHLGGQDTITAFSMEDCALWKRHLLNLATQLSMAVYAIGKQWRGGNKQLVASTVLMFISRTTKYAERILALRRVQSRALETISMEFHVSSADIQFSTYSRPYYEELGSIISHKQEKNFERVMDAATQGFRLSLYFLMDLTPPRPSFRYNLGKDLSDQTLGNIGDIAYKLAEIHLSLIYDYLYTKFGSLTGVFCRLITLTLTCTALAMFVASMEADHKLGGLLSYHNINGADITISYILLVGAITLEISSLFIWLISSYSPYMTISWLRGDLPCREEGNHNITARPVKRRQQIRERRRRPVVKPIALPCAGTVLHNIVRHLRPEGRVEWSRKLQQFNMVDWCFREKQAGWLERTMRCVGIERACTSPVHVSADLKKVLLDKMLHVWTTSTSADDMDLARFHGRWAQRWVLIGFDRLQRHQAKAQHNIVADDDDHQQDTIVAPSSEIITDEDEQHRAAPSSEFDVAKRALEISDIQALDFESSAFLWHLVTDICLVADADADSEFKTSSQELSNYVLYLVIKCKAMLSRNGRQALGYNRQQMMLFLWYESVDRKGFIQKLHSIQCVGSPSNVFVQAHRVSLELLKMETAAHRWELIATVWVEMLCYIAHNCGAGFHAKQLSIGGEFVTHVKILLFILSFPF</sequence>
<feature type="domain" description="DUF4220" evidence="2">
    <location>
        <begin position="121"/>
        <end position="499"/>
    </location>
</feature>
<evidence type="ECO:0000313" key="4">
    <source>
        <dbReference type="Proteomes" id="UP000006038"/>
    </source>
</evidence>
<dbReference type="Gramene" id="OB05G29630.1">
    <property type="protein sequence ID" value="OB05G29630.1"/>
    <property type="gene ID" value="OB05G29630"/>
</dbReference>
<evidence type="ECO:0000313" key="3">
    <source>
        <dbReference type="EnsemblPlants" id="OB05G29630.1"/>
    </source>
</evidence>
<dbReference type="OMA" id="TEICFIM"/>
<keyword evidence="4" id="KW-1185">Reference proteome</keyword>
<dbReference type="PANTHER" id="PTHR31325">
    <property type="entry name" value="OS01G0798800 PROTEIN-RELATED"/>
    <property type="match status" value="1"/>
</dbReference>
<evidence type="ECO:0000256" key="1">
    <source>
        <dbReference type="SAM" id="Phobius"/>
    </source>
</evidence>
<accession>J3M8N9</accession>
<feature type="transmembrane region" description="Helical" evidence="1">
    <location>
        <begin position="392"/>
        <end position="415"/>
    </location>
</feature>
<feature type="transmembrane region" description="Helical" evidence="1">
    <location>
        <begin position="152"/>
        <end position="172"/>
    </location>
</feature>
<feature type="transmembrane region" description="Helical" evidence="1">
    <location>
        <begin position="87"/>
        <end position="108"/>
    </location>
</feature>
<feature type="transmembrane region" description="Helical" evidence="1">
    <location>
        <begin position="115"/>
        <end position="140"/>
    </location>
</feature>
<dbReference type="STRING" id="4533.J3M8N9"/>
<dbReference type="AlphaFoldDB" id="J3M8N9"/>
<dbReference type="EnsemblPlants" id="OB05G29630.1">
    <property type="protein sequence ID" value="OB05G29630.1"/>
    <property type="gene ID" value="OB05G29630"/>
</dbReference>
<dbReference type="eggNOG" id="ENOG502QQBP">
    <property type="taxonomic scope" value="Eukaryota"/>
</dbReference>
<keyword evidence="1" id="KW-0812">Transmembrane</keyword>
<name>J3M8N9_ORYBR</name>
<keyword evidence="1" id="KW-1133">Transmembrane helix</keyword>
<keyword evidence="1" id="KW-0472">Membrane</keyword>
<dbReference type="Pfam" id="PF04578">
    <property type="entry name" value="DUF594"/>
    <property type="match status" value="1"/>
</dbReference>
<evidence type="ECO:0000259" key="2">
    <source>
        <dbReference type="Pfam" id="PF13968"/>
    </source>
</evidence>
<dbReference type="HOGENOM" id="CLU_009180_3_0_1"/>
<reference evidence="3" key="2">
    <citation type="submission" date="2013-04" db="UniProtKB">
        <authorList>
            <consortium name="EnsemblPlants"/>
        </authorList>
    </citation>
    <scope>IDENTIFICATION</scope>
</reference>
<reference evidence="3" key="1">
    <citation type="journal article" date="2013" name="Nat. Commun.">
        <title>Whole-genome sequencing of Oryza brachyantha reveals mechanisms underlying Oryza genome evolution.</title>
        <authorList>
            <person name="Chen J."/>
            <person name="Huang Q."/>
            <person name="Gao D."/>
            <person name="Wang J."/>
            <person name="Lang Y."/>
            <person name="Liu T."/>
            <person name="Li B."/>
            <person name="Bai Z."/>
            <person name="Luis Goicoechea J."/>
            <person name="Liang C."/>
            <person name="Chen C."/>
            <person name="Zhang W."/>
            <person name="Sun S."/>
            <person name="Liao Y."/>
            <person name="Zhang X."/>
            <person name="Yang L."/>
            <person name="Song C."/>
            <person name="Wang M."/>
            <person name="Shi J."/>
            <person name="Liu G."/>
            <person name="Liu J."/>
            <person name="Zhou H."/>
            <person name="Zhou W."/>
            <person name="Yu Q."/>
            <person name="An N."/>
            <person name="Chen Y."/>
            <person name="Cai Q."/>
            <person name="Wang B."/>
            <person name="Liu B."/>
            <person name="Min J."/>
            <person name="Huang Y."/>
            <person name="Wu H."/>
            <person name="Li Z."/>
            <person name="Zhang Y."/>
            <person name="Yin Y."/>
            <person name="Song W."/>
            <person name="Jiang J."/>
            <person name="Jackson S.A."/>
            <person name="Wing R.A."/>
            <person name="Wang J."/>
            <person name="Chen M."/>
        </authorList>
    </citation>
    <scope>NUCLEOTIDE SEQUENCE [LARGE SCALE GENOMIC DNA]</scope>
    <source>
        <strain evidence="3">cv. IRGC 101232</strain>
    </source>
</reference>
<organism evidence="3">
    <name type="scientific">Oryza brachyantha</name>
    <name type="common">malo sina</name>
    <dbReference type="NCBI Taxonomy" id="4533"/>
    <lineage>
        <taxon>Eukaryota</taxon>
        <taxon>Viridiplantae</taxon>
        <taxon>Streptophyta</taxon>
        <taxon>Embryophyta</taxon>
        <taxon>Tracheophyta</taxon>
        <taxon>Spermatophyta</taxon>
        <taxon>Magnoliopsida</taxon>
        <taxon>Liliopsida</taxon>
        <taxon>Poales</taxon>
        <taxon>Poaceae</taxon>
        <taxon>BOP clade</taxon>
        <taxon>Oryzoideae</taxon>
        <taxon>Oryzeae</taxon>
        <taxon>Oryzinae</taxon>
        <taxon>Oryza</taxon>
    </lineage>
</organism>
<dbReference type="Proteomes" id="UP000006038">
    <property type="component" value="Chromosome 5"/>
</dbReference>